<feature type="compositionally biased region" description="Basic and acidic residues" evidence="1">
    <location>
        <begin position="460"/>
        <end position="484"/>
    </location>
</feature>
<reference evidence="4" key="1">
    <citation type="submission" date="2023-01" db="EMBL/GenBank/DDBJ databases">
        <title>Genome assembly of the deep-sea coral Lophelia pertusa.</title>
        <authorList>
            <person name="Herrera S."/>
            <person name="Cordes E."/>
        </authorList>
    </citation>
    <scope>NUCLEOTIDE SEQUENCE</scope>
    <source>
        <strain evidence="4">USNM1676648</strain>
        <tissue evidence="4">Polyp</tissue>
    </source>
</reference>
<name>A0A9W9YX13_9CNID</name>
<keyword evidence="2" id="KW-0732">Signal</keyword>
<dbReference type="Proteomes" id="UP001163046">
    <property type="component" value="Unassembled WGS sequence"/>
</dbReference>
<evidence type="ECO:0000256" key="1">
    <source>
        <dbReference type="SAM" id="MobiDB-lite"/>
    </source>
</evidence>
<dbReference type="GO" id="GO:0030496">
    <property type="term" value="C:midbody"/>
    <property type="evidence" value="ECO:0007669"/>
    <property type="project" value="TreeGrafter"/>
</dbReference>
<accession>A0A9W9YX13</accession>
<dbReference type="PROSITE" id="PS50231">
    <property type="entry name" value="RICIN_B_LECTIN"/>
    <property type="match status" value="1"/>
</dbReference>
<keyword evidence="5" id="KW-1185">Reference proteome</keyword>
<dbReference type="InterPro" id="IPR043188">
    <property type="entry name" value="DCDC1"/>
</dbReference>
<dbReference type="Pfam" id="PF24478">
    <property type="entry name" value="DCX2_DCDC1"/>
    <property type="match status" value="1"/>
</dbReference>
<comment type="caution">
    <text evidence="4">The sequence shown here is derived from an EMBL/GenBank/DDBJ whole genome shotgun (WGS) entry which is preliminary data.</text>
</comment>
<feature type="region of interest" description="Disordered" evidence="1">
    <location>
        <begin position="442"/>
        <end position="484"/>
    </location>
</feature>
<dbReference type="GO" id="GO:0035556">
    <property type="term" value="P:intracellular signal transduction"/>
    <property type="evidence" value="ECO:0007669"/>
    <property type="project" value="InterPro"/>
</dbReference>
<dbReference type="PANTHER" id="PTHR46302:SF3">
    <property type="entry name" value="DOUBLECORTIN DOMAIN-CONTAINING PROTEIN 1"/>
    <property type="match status" value="1"/>
</dbReference>
<gene>
    <name evidence="4" type="ORF">OS493_028551</name>
</gene>
<feature type="domain" description="DCDC1 second doublecortin-like" evidence="3">
    <location>
        <begin position="332"/>
        <end position="395"/>
    </location>
</feature>
<feature type="signal peptide" evidence="2">
    <location>
        <begin position="1"/>
        <end position="18"/>
    </location>
</feature>
<evidence type="ECO:0000313" key="5">
    <source>
        <dbReference type="Proteomes" id="UP001163046"/>
    </source>
</evidence>
<protein>
    <recommendedName>
        <fullName evidence="3">DCDC1 second doublecortin-like domain-containing protein</fullName>
    </recommendedName>
</protein>
<dbReference type="InterPro" id="IPR056415">
    <property type="entry name" value="DCX2_DCDC1"/>
</dbReference>
<evidence type="ECO:0000256" key="2">
    <source>
        <dbReference type="SAM" id="SignalP"/>
    </source>
</evidence>
<dbReference type="OrthoDB" id="9999986at2759"/>
<proteinExistence type="predicted"/>
<dbReference type="PANTHER" id="PTHR46302">
    <property type="entry name" value="DOUBLECORTIN DOMAIN-CONTAINING PROTEIN 1"/>
    <property type="match status" value="1"/>
</dbReference>
<feature type="chain" id="PRO_5040887434" description="DCDC1 second doublecortin-like domain-containing protein" evidence="2">
    <location>
        <begin position="19"/>
        <end position="484"/>
    </location>
</feature>
<organism evidence="4 5">
    <name type="scientific">Desmophyllum pertusum</name>
    <dbReference type="NCBI Taxonomy" id="174260"/>
    <lineage>
        <taxon>Eukaryota</taxon>
        <taxon>Metazoa</taxon>
        <taxon>Cnidaria</taxon>
        <taxon>Anthozoa</taxon>
        <taxon>Hexacorallia</taxon>
        <taxon>Scleractinia</taxon>
        <taxon>Caryophylliina</taxon>
        <taxon>Caryophylliidae</taxon>
        <taxon>Desmophyllum</taxon>
    </lineage>
</organism>
<dbReference type="InterPro" id="IPR036572">
    <property type="entry name" value="Doublecortin_dom_sf"/>
</dbReference>
<sequence length="484" mass="54073">MELLPLVLVYVFAQCALSSEEREKLATGANQEELPMENEESPADIYSHALNAHERSHVRAEQRLKTMQWPWENEKTLKDDPSVDDKEDNDFFDEVMFSASTTAEEIQGKAEVVLCKKKLEDFTQRWVIAEDGSIYQRSNQQLVLTVTTPPLGNDPFSVDYTPAQGFEGAAVIVGHRKACANGNSSQLWRYDPITGFIEAFVADTINKEITAANKSNVCTFAVLGPQQLPQPGYVYMAGTSKETYLCEACGKSSRGRHKLQRLHQYHMGFTCALGTAQEQGLKLSSSFKCLNSKVDLSTLEAEATLDLWEHQLERLRNEGSVRTITRELHMAQSVPAVRIRAFKNGEGSRGQGEIIIGSSIHALLDQCTVRLGLASAARRLYTCCGELITDVQQLVRPYAMSTEQSNDMETQQADVNYDHSSTDKIPEERVVHNGHAVDVVEAENRPSSRSKAGPRLTAAEQREKELLETEAFHKLNTSDDETRR</sequence>
<dbReference type="EMBL" id="MU826853">
    <property type="protein sequence ID" value="KAJ7370941.1"/>
    <property type="molecule type" value="Genomic_DNA"/>
</dbReference>
<dbReference type="GO" id="GO:0008017">
    <property type="term" value="F:microtubule binding"/>
    <property type="evidence" value="ECO:0007669"/>
    <property type="project" value="InterPro"/>
</dbReference>
<evidence type="ECO:0000259" key="3">
    <source>
        <dbReference type="Pfam" id="PF24478"/>
    </source>
</evidence>
<dbReference type="Gene3D" id="3.10.20.230">
    <property type="entry name" value="Doublecortin domain"/>
    <property type="match status" value="1"/>
</dbReference>
<dbReference type="SUPFAM" id="SSF89837">
    <property type="entry name" value="Doublecortin (DC)"/>
    <property type="match status" value="1"/>
</dbReference>
<evidence type="ECO:0000313" key="4">
    <source>
        <dbReference type="EMBL" id="KAJ7370941.1"/>
    </source>
</evidence>
<dbReference type="GO" id="GO:1902412">
    <property type="term" value="P:regulation of mitotic cytokinesis"/>
    <property type="evidence" value="ECO:0007669"/>
    <property type="project" value="InterPro"/>
</dbReference>
<dbReference type="AlphaFoldDB" id="A0A9W9YX13"/>